<protein>
    <submittedName>
        <fullName evidence="1">DUF1800 domain-containing protein</fullName>
    </submittedName>
</protein>
<dbReference type="Proteomes" id="UP000609121">
    <property type="component" value="Unassembled WGS sequence"/>
</dbReference>
<accession>A0A8J7CML8</accession>
<proteinExistence type="predicted"/>
<dbReference type="Pfam" id="PF08811">
    <property type="entry name" value="DUF1800"/>
    <property type="match status" value="1"/>
</dbReference>
<dbReference type="AlphaFoldDB" id="A0A8J7CML8"/>
<name>A0A8J7CML8_9RHOB</name>
<dbReference type="RefSeq" id="WP_193187025.1">
    <property type="nucleotide sequence ID" value="NZ_JACVXA010000108.1"/>
</dbReference>
<reference evidence="1" key="1">
    <citation type="submission" date="2020-09" db="EMBL/GenBank/DDBJ databases">
        <title>A novel bacterium of genus Mangrovicoccus, isolated from South China Sea.</title>
        <authorList>
            <person name="Huang H."/>
            <person name="Mo K."/>
            <person name="Hu Y."/>
        </authorList>
    </citation>
    <scope>NUCLEOTIDE SEQUENCE</scope>
    <source>
        <strain evidence="1">HB182678</strain>
    </source>
</reference>
<dbReference type="InterPro" id="IPR014917">
    <property type="entry name" value="DUF1800"/>
</dbReference>
<dbReference type="EMBL" id="JACVXA010000108">
    <property type="protein sequence ID" value="MBE3640591.1"/>
    <property type="molecule type" value="Genomic_DNA"/>
</dbReference>
<evidence type="ECO:0000313" key="2">
    <source>
        <dbReference type="Proteomes" id="UP000609121"/>
    </source>
</evidence>
<evidence type="ECO:0000313" key="1">
    <source>
        <dbReference type="EMBL" id="MBE3640591.1"/>
    </source>
</evidence>
<sequence>MKIAGESPTVFQPALAAIRFGTGRSPLHPDPEAPAAMLAALAAPDAAAGAFPVSPVEDVLHWVEPMRELQRAGRGADAQRLELLREIRKAERPYEAANLAAVLARGIGAGDGFRDRLTLFWADHFATAGRGPFLRNRVDSYVDAAIRPHVAGRFEDLLKAAVLHPVMLKYLDQTSSIGPESRVAQKGGRGGLNENLGREVLELHTLGVGGSYGQQDVRQMAELLAGVTMTDELETVFRQARAEPGAEHVLGFSSNARRDRMWDVEQALTYLARHPDTAAHLSRKLAVHFLSDAPPDDLVTAMTTRYRETGGDLAQVYAAMLDHPASWDPTLHKIRRPVDFVMASLRGLGADPRALVTMAEETPQRIYGRFMQPMRFMGQDWNEPEAPNGWPEEAAAWVSATALSERLKWALRVTELPGVPQDADPVRLAEAGLGALLPEEVRFAAGAAETRREGIALVLVSPAFQRR</sequence>
<gene>
    <name evidence="1" type="ORF">ICN82_20505</name>
</gene>
<keyword evidence="2" id="KW-1185">Reference proteome</keyword>
<comment type="caution">
    <text evidence="1">The sequence shown here is derived from an EMBL/GenBank/DDBJ whole genome shotgun (WGS) entry which is preliminary data.</text>
</comment>
<organism evidence="1 2">
    <name type="scientific">Mangrovicoccus algicola</name>
    <dbReference type="NCBI Taxonomy" id="2771008"/>
    <lineage>
        <taxon>Bacteria</taxon>
        <taxon>Pseudomonadati</taxon>
        <taxon>Pseudomonadota</taxon>
        <taxon>Alphaproteobacteria</taxon>
        <taxon>Rhodobacterales</taxon>
        <taxon>Paracoccaceae</taxon>
        <taxon>Mangrovicoccus</taxon>
    </lineage>
</organism>